<sequence length="157" mass="17241">MRIEFHGLPSDQVHDAKTQGCDAYGLPPEVHTAQGSAYPCRHCLRETPEGEDYLILAWRPFEGVNPYTETGPIFLCAEDCAAAAPSDAVPPILRSAQYMVRGYTADERILYGTGQIVATGRIAEYARQLLTDPRVAFADVRSASNNCYQCRITRAGS</sequence>
<keyword evidence="2" id="KW-1185">Reference proteome</keyword>
<dbReference type="EMBL" id="CP106738">
    <property type="protein sequence ID" value="UXX82164.1"/>
    <property type="molecule type" value="Genomic_DNA"/>
</dbReference>
<reference evidence="1" key="1">
    <citation type="submission" date="2022-10" db="EMBL/GenBank/DDBJ databases">
        <title>Roseovarius pelagicus sp. nov., isolated from Arctic seawater.</title>
        <authorList>
            <person name="Hong Y.W."/>
            <person name="Hwang C.Y."/>
        </authorList>
    </citation>
    <scope>NUCLEOTIDE SEQUENCE</scope>
    <source>
        <strain evidence="1">HL-MP18</strain>
    </source>
</reference>
<proteinExistence type="predicted"/>
<accession>A0ABY6D8C7</accession>
<dbReference type="InterPro" id="IPR009593">
    <property type="entry name" value="DUF1203"/>
</dbReference>
<gene>
    <name evidence="1" type="ORF">N7U68_13755</name>
</gene>
<dbReference type="Proteomes" id="UP001064087">
    <property type="component" value="Chromosome"/>
</dbReference>
<name>A0ABY6D8C7_9RHOB</name>
<dbReference type="Pfam" id="PF06718">
    <property type="entry name" value="DUF1203"/>
    <property type="match status" value="1"/>
</dbReference>
<dbReference type="PIRSF" id="PIRSF034110">
    <property type="entry name" value="DUF1203"/>
    <property type="match status" value="1"/>
</dbReference>
<evidence type="ECO:0000313" key="2">
    <source>
        <dbReference type="Proteomes" id="UP001064087"/>
    </source>
</evidence>
<evidence type="ECO:0000313" key="1">
    <source>
        <dbReference type="EMBL" id="UXX82164.1"/>
    </source>
</evidence>
<dbReference type="RefSeq" id="WP_263047168.1">
    <property type="nucleotide sequence ID" value="NZ_CP106738.1"/>
</dbReference>
<protein>
    <submittedName>
        <fullName evidence="1">DUF1203 domain-containing protein</fullName>
    </submittedName>
</protein>
<organism evidence="1 2">
    <name type="scientific">Roseovarius pelagicus</name>
    <dbReference type="NCBI Taxonomy" id="2980108"/>
    <lineage>
        <taxon>Bacteria</taxon>
        <taxon>Pseudomonadati</taxon>
        <taxon>Pseudomonadota</taxon>
        <taxon>Alphaproteobacteria</taxon>
        <taxon>Rhodobacterales</taxon>
        <taxon>Roseobacteraceae</taxon>
        <taxon>Roseovarius</taxon>
    </lineage>
</organism>